<sequence length="269" mass="28909">MNDGTPRQDEEAAARKEDADFHPVPAVGNSVRLMRALAAGREPMTLTEVARSADVPMATALKILRTLAMEGLVLHRAAEKTYQLGAGIVQLARAVPALDADAVLRERMTGIATRFDCLTALWQITRTRVILRERALADRPLRLDMQVTQRMPVYLGAVGRAVAAARAVPRASLEAKFDELRWEVPIPFERYWAEVAEAGRRGYAVDAGHLYKGVHAVASVAAEAPGEPVAAISAIALSGTMDADRLAELGTALREACRAAEQGANGTGH</sequence>
<feature type="domain" description="HTH iclR-type" evidence="5">
    <location>
        <begin position="24"/>
        <end position="86"/>
    </location>
</feature>
<keyword evidence="3" id="KW-0804">Transcription</keyword>
<evidence type="ECO:0000259" key="6">
    <source>
        <dbReference type="PROSITE" id="PS51078"/>
    </source>
</evidence>
<dbReference type="Pfam" id="PF09339">
    <property type="entry name" value="HTH_IclR"/>
    <property type="match status" value="1"/>
</dbReference>
<dbReference type="Gene3D" id="1.10.10.10">
    <property type="entry name" value="Winged helix-like DNA-binding domain superfamily/Winged helix DNA-binding domain"/>
    <property type="match status" value="1"/>
</dbReference>
<evidence type="ECO:0000313" key="7">
    <source>
        <dbReference type="EMBL" id="RAI02067.1"/>
    </source>
</evidence>
<dbReference type="Proteomes" id="UP000249590">
    <property type="component" value="Unassembled WGS sequence"/>
</dbReference>
<evidence type="ECO:0000259" key="5">
    <source>
        <dbReference type="PROSITE" id="PS51077"/>
    </source>
</evidence>
<dbReference type="OrthoDB" id="6057486at2"/>
<dbReference type="RefSeq" id="WP_111345372.1">
    <property type="nucleotide sequence ID" value="NZ_QHHQ01000002.1"/>
</dbReference>
<dbReference type="Gene3D" id="3.30.450.40">
    <property type="match status" value="1"/>
</dbReference>
<feature type="domain" description="IclR-ED" evidence="6">
    <location>
        <begin position="80"/>
        <end position="266"/>
    </location>
</feature>
<dbReference type="InterPro" id="IPR014757">
    <property type="entry name" value="Tscrpt_reg_IclR_C"/>
</dbReference>
<gene>
    <name evidence="7" type="ORF">DLJ53_11865</name>
</gene>
<organism evidence="7 8">
    <name type="scientific">Acuticoccus sediminis</name>
    <dbReference type="NCBI Taxonomy" id="2184697"/>
    <lineage>
        <taxon>Bacteria</taxon>
        <taxon>Pseudomonadati</taxon>
        <taxon>Pseudomonadota</taxon>
        <taxon>Alphaproteobacteria</taxon>
        <taxon>Hyphomicrobiales</taxon>
        <taxon>Amorphaceae</taxon>
        <taxon>Acuticoccus</taxon>
    </lineage>
</organism>
<evidence type="ECO:0000256" key="1">
    <source>
        <dbReference type="ARBA" id="ARBA00023015"/>
    </source>
</evidence>
<evidence type="ECO:0000256" key="2">
    <source>
        <dbReference type="ARBA" id="ARBA00023125"/>
    </source>
</evidence>
<feature type="region of interest" description="Disordered" evidence="4">
    <location>
        <begin position="1"/>
        <end position="20"/>
    </location>
</feature>
<dbReference type="PANTHER" id="PTHR30136:SF24">
    <property type="entry name" value="HTH-TYPE TRANSCRIPTIONAL REPRESSOR ALLR"/>
    <property type="match status" value="1"/>
</dbReference>
<dbReference type="PANTHER" id="PTHR30136">
    <property type="entry name" value="HELIX-TURN-HELIX TRANSCRIPTIONAL REGULATOR, ICLR FAMILY"/>
    <property type="match status" value="1"/>
</dbReference>
<comment type="caution">
    <text evidence="7">The sequence shown here is derived from an EMBL/GenBank/DDBJ whole genome shotgun (WGS) entry which is preliminary data.</text>
</comment>
<dbReference type="SUPFAM" id="SSF55781">
    <property type="entry name" value="GAF domain-like"/>
    <property type="match status" value="1"/>
</dbReference>
<evidence type="ECO:0008006" key="9">
    <source>
        <dbReference type="Google" id="ProtNLM"/>
    </source>
</evidence>
<dbReference type="GO" id="GO:0003677">
    <property type="term" value="F:DNA binding"/>
    <property type="evidence" value="ECO:0007669"/>
    <property type="project" value="UniProtKB-KW"/>
</dbReference>
<name>A0A8B2P1B4_9HYPH</name>
<accession>A0A8B2P1B4</accession>
<dbReference type="InterPro" id="IPR036388">
    <property type="entry name" value="WH-like_DNA-bd_sf"/>
</dbReference>
<keyword evidence="2" id="KW-0238">DNA-binding</keyword>
<evidence type="ECO:0000256" key="4">
    <source>
        <dbReference type="SAM" id="MobiDB-lite"/>
    </source>
</evidence>
<dbReference type="Pfam" id="PF01614">
    <property type="entry name" value="IclR_C"/>
    <property type="match status" value="1"/>
</dbReference>
<dbReference type="InterPro" id="IPR005471">
    <property type="entry name" value="Tscrpt_reg_IclR_N"/>
</dbReference>
<dbReference type="AlphaFoldDB" id="A0A8B2P1B4"/>
<dbReference type="InterPro" id="IPR036390">
    <property type="entry name" value="WH_DNA-bd_sf"/>
</dbReference>
<keyword evidence="1" id="KW-0805">Transcription regulation</keyword>
<proteinExistence type="predicted"/>
<dbReference type="PROSITE" id="PS51077">
    <property type="entry name" value="HTH_ICLR"/>
    <property type="match status" value="1"/>
</dbReference>
<dbReference type="GO" id="GO:0045892">
    <property type="term" value="P:negative regulation of DNA-templated transcription"/>
    <property type="evidence" value="ECO:0007669"/>
    <property type="project" value="TreeGrafter"/>
</dbReference>
<dbReference type="GO" id="GO:0003700">
    <property type="term" value="F:DNA-binding transcription factor activity"/>
    <property type="evidence" value="ECO:0007669"/>
    <property type="project" value="TreeGrafter"/>
</dbReference>
<dbReference type="EMBL" id="QHHQ01000002">
    <property type="protein sequence ID" value="RAI02067.1"/>
    <property type="molecule type" value="Genomic_DNA"/>
</dbReference>
<evidence type="ECO:0000256" key="3">
    <source>
        <dbReference type="ARBA" id="ARBA00023163"/>
    </source>
</evidence>
<dbReference type="PROSITE" id="PS51078">
    <property type="entry name" value="ICLR_ED"/>
    <property type="match status" value="1"/>
</dbReference>
<protein>
    <recommendedName>
        <fullName evidence="9">IclR family transcriptional regulator</fullName>
    </recommendedName>
</protein>
<dbReference type="InterPro" id="IPR029016">
    <property type="entry name" value="GAF-like_dom_sf"/>
</dbReference>
<dbReference type="SUPFAM" id="SSF46785">
    <property type="entry name" value="Winged helix' DNA-binding domain"/>
    <property type="match status" value="1"/>
</dbReference>
<dbReference type="SMART" id="SM00346">
    <property type="entry name" value="HTH_ICLR"/>
    <property type="match status" value="1"/>
</dbReference>
<keyword evidence="8" id="KW-1185">Reference proteome</keyword>
<evidence type="ECO:0000313" key="8">
    <source>
        <dbReference type="Proteomes" id="UP000249590"/>
    </source>
</evidence>
<reference evidence="7 8" key="1">
    <citation type="submission" date="2018-05" db="EMBL/GenBank/DDBJ databases">
        <title>Acuticoccus sediminis sp. nov., isolated from deep-sea sediment of Indian Ocean.</title>
        <authorList>
            <person name="Liu X."/>
            <person name="Lai Q."/>
            <person name="Du Y."/>
            <person name="Sun F."/>
            <person name="Zhang X."/>
            <person name="Wang S."/>
            <person name="Shao Z."/>
        </authorList>
    </citation>
    <scope>NUCLEOTIDE SEQUENCE [LARGE SCALE GENOMIC DNA]</scope>
    <source>
        <strain evidence="7 8">PTG4-2</strain>
    </source>
</reference>
<dbReference type="InterPro" id="IPR050707">
    <property type="entry name" value="HTH_MetabolicPath_Reg"/>
</dbReference>